<evidence type="ECO:0000313" key="3">
    <source>
        <dbReference type="Proteomes" id="UP000499080"/>
    </source>
</evidence>
<dbReference type="EMBL" id="BGPR01000033">
    <property type="protein sequence ID" value="GBL83462.1"/>
    <property type="molecule type" value="Genomic_DNA"/>
</dbReference>
<proteinExistence type="predicted"/>
<evidence type="ECO:0000313" key="2">
    <source>
        <dbReference type="EMBL" id="GBL83462.1"/>
    </source>
</evidence>
<accession>A0A4Y2ATV4</accession>
<sequence length="87" mass="9433">MLVGQLSPLVLYVLTPFLGRSGQCGYSCTTQTGGRLATRYDLACSGPHSRRIFGGIGSRTWNHPAEILPLGHLGLDIVPKTRQVIVR</sequence>
<comment type="caution">
    <text evidence="2">The sequence shown here is derived from an EMBL/GenBank/DDBJ whole genome shotgun (WGS) entry which is preliminary data.</text>
</comment>
<gene>
    <name evidence="2" type="ORF">AVEN_196323_1</name>
</gene>
<protein>
    <recommendedName>
        <fullName evidence="4">Secreted protein</fullName>
    </recommendedName>
</protein>
<keyword evidence="1" id="KW-0732">Signal</keyword>
<feature type="signal peptide" evidence="1">
    <location>
        <begin position="1"/>
        <end position="24"/>
    </location>
</feature>
<feature type="chain" id="PRO_5021382576" description="Secreted protein" evidence="1">
    <location>
        <begin position="25"/>
        <end position="87"/>
    </location>
</feature>
<organism evidence="2 3">
    <name type="scientific">Araneus ventricosus</name>
    <name type="common">Orbweaver spider</name>
    <name type="synonym">Epeira ventricosa</name>
    <dbReference type="NCBI Taxonomy" id="182803"/>
    <lineage>
        <taxon>Eukaryota</taxon>
        <taxon>Metazoa</taxon>
        <taxon>Ecdysozoa</taxon>
        <taxon>Arthropoda</taxon>
        <taxon>Chelicerata</taxon>
        <taxon>Arachnida</taxon>
        <taxon>Araneae</taxon>
        <taxon>Araneomorphae</taxon>
        <taxon>Entelegynae</taxon>
        <taxon>Araneoidea</taxon>
        <taxon>Araneidae</taxon>
        <taxon>Araneus</taxon>
    </lineage>
</organism>
<reference evidence="2 3" key="1">
    <citation type="journal article" date="2019" name="Sci. Rep.">
        <title>Orb-weaving spider Araneus ventricosus genome elucidates the spidroin gene catalogue.</title>
        <authorList>
            <person name="Kono N."/>
            <person name="Nakamura H."/>
            <person name="Ohtoshi R."/>
            <person name="Moran D.A.P."/>
            <person name="Shinohara A."/>
            <person name="Yoshida Y."/>
            <person name="Fujiwara M."/>
            <person name="Mori M."/>
            <person name="Tomita M."/>
            <person name="Arakawa K."/>
        </authorList>
    </citation>
    <scope>NUCLEOTIDE SEQUENCE [LARGE SCALE GENOMIC DNA]</scope>
</reference>
<dbReference type="Proteomes" id="UP000499080">
    <property type="component" value="Unassembled WGS sequence"/>
</dbReference>
<dbReference type="AlphaFoldDB" id="A0A4Y2ATV4"/>
<evidence type="ECO:0008006" key="4">
    <source>
        <dbReference type="Google" id="ProtNLM"/>
    </source>
</evidence>
<keyword evidence="3" id="KW-1185">Reference proteome</keyword>
<name>A0A4Y2ATV4_ARAVE</name>
<evidence type="ECO:0000256" key="1">
    <source>
        <dbReference type="SAM" id="SignalP"/>
    </source>
</evidence>